<dbReference type="InterPro" id="IPR052059">
    <property type="entry name" value="CR_Ser/Thr_kinase"/>
</dbReference>
<evidence type="ECO:0000313" key="7">
    <source>
        <dbReference type="Proteomes" id="UP000823674"/>
    </source>
</evidence>
<evidence type="ECO:0000256" key="2">
    <source>
        <dbReference type="ARBA" id="ARBA00022741"/>
    </source>
</evidence>
<dbReference type="PROSITE" id="PS50011">
    <property type="entry name" value="PROTEIN_KINASE_DOM"/>
    <property type="match status" value="1"/>
</dbReference>
<keyword evidence="2" id="KW-0547">Nucleotide-binding</keyword>
<dbReference type="PANTHER" id="PTHR47973">
    <property type="entry name" value="CYSTEINE-RICH RECEPTOR-LIKE PROTEIN KINASE 3"/>
    <property type="match status" value="1"/>
</dbReference>
<dbReference type="InterPro" id="IPR011009">
    <property type="entry name" value="Kinase-like_dom_sf"/>
</dbReference>
<evidence type="ECO:0000256" key="1">
    <source>
        <dbReference type="ARBA" id="ARBA00022679"/>
    </source>
</evidence>
<dbReference type="InterPro" id="IPR000719">
    <property type="entry name" value="Prot_kinase_dom"/>
</dbReference>
<keyword evidence="4" id="KW-0067">ATP-binding</keyword>
<feature type="domain" description="Protein kinase" evidence="5">
    <location>
        <begin position="1"/>
        <end position="156"/>
    </location>
</feature>
<reference evidence="6 7" key="1">
    <citation type="submission" date="2021-03" db="EMBL/GenBank/DDBJ databases">
        <authorList>
            <person name="King G.J."/>
            <person name="Bancroft I."/>
            <person name="Baten A."/>
            <person name="Bloomfield J."/>
            <person name="Borpatragohain P."/>
            <person name="He Z."/>
            <person name="Irish N."/>
            <person name="Irwin J."/>
            <person name="Liu K."/>
            <person name="Mauleon R.P."/>
            <person name="Moore J."/>
            <person name="Morris R."/>
            <person name="Ostergaard L."/>
            <person name="Wang B."/>
            <person name="Wells R."/>
        </authorList>
    </citation>
    <scope>NUCLEOTIDE SEQUENCE [LARGE SCALE GENOMIC DNA]</scope>
    <source>
        <strain evidence="6">R-o-18</strain>
        <tissue evidence="6">Leaf</tissue>
    </source>
</reference>
<sequence>MSNASVESRMIGAGRGLRIYFFITIDYCETMVGDFGLAKLLDHQDSHITTAVRGTVCHIPPEYLSTDQSSEKNDVFRFGVLLLELKREKKFLSLIKRLTIKVLCLIELKRYIKRRNLRCLWSSFIVHTVFFLDIDQKGQKFECSQKMDLPRDEKLL</sequence>
<keyword evidence="1" id="KW-0808">Transferase</keyword>
<evidence type="ECO:0000256" key="3">
    <source>
        <dbReference type="ARBA" id="ARBA00022777"/>
    </source>
</evidence>
<accession>A0ABQ7NBW4</accession>
<keyword evidence="3" id="KW-0418">Kinase</keyword>
<dbReference type="EMBL" id="JADBGQ010000002">
    <property type="protein sequence ID" value="KAG5408379.1"/>
    <property type="molecule type" value="Genomic_DNA"/>
</dbReference>
<dbReference type="Proteomes" id="UP000823674">
    <property type="component" value="Chromosome A02"/>
</dbReference>
<proteinExistence type="predicted"/>
<evidence type="ECO:0000313" key="6">
    <source>
        <dbReference type="EMBL" id="KAG5408379.1"/>
    </source>
</evidence>
<keyword evidence="7" id="KW-1185">Reference proteome</keyword>
<dbReference type="SUPFAM" id="SSF56112">
    <property type="entry name" value="Protein kinase-like (PK-like)"/>
    <property type="match status" value="1"/>
</dbReference>
<organism evidence="6 7">
    <name type="scientific">Brassica rapa subsp. trilocularis</name>
    <dbReference type="NCBI Taxonomy" id="1813537"/>
    <lineage>
        <taxon>Eukaryota</taxon>
        <taxon>Viridiplantae</taxon>
        <taxon>Streptophyta</taxon>
        <taxon>Embryophyta</taxon>
        <taxon>Tracheophyta</taxon>
        <taxon>Spermatophyta</taxon>
        <taxon>Magnoliopsida</taxon>
        <taxon>eudicotyledons</taxon>
        <taxon>Gunneridae</taxon>
        <taxon>Pentapetalae</taxon>
        <taxon>rosids</taxon>
        <taxon>malvids</taxon>
        <taxon>Brassicales</taxon>
        <taxon>Brassicaceae</taxon>
        <taxon>Brassiceae</taxon>
        <taxon>Brassica</taxon>
    </lineage>
</organism>
<evidence type="ECO:0000256" key="4">
    <source>
        <dbReference type="ARBA" id="ARBA00022840"/>
    </source>
</evidence>
<comment type="caution">
    <text evidence="6">The sequence shown here is derived from an EMBL/GenBank/DDBJ whole genome shotgun (WGS) entry which is preliminary data.</text>
</comment>
<protein>
    <recommendedName>
        <fullName evidence="5">Protein kinase domain-containing protein</fullName>
    </recommendedName>
</protein>
<evidence type="ECO:0000259" key="5">
    <source>
        <dbReference type="PROSITE" id="PS50011"/>
    </source>
</evidence>
<gene>
    <name evidence="6" type="primary">A02g500730.1_BraROA</name>
    <name evidence="6" type="ORF">IGI04_004698</name>
</gene>
<dbReference type="Pfam" id="PF00069">
    <property type="entry name" value="Pkinase"/>
    <property type="match status" value="1"/>
</dbReference>
<name>A0ABQ7NBW4_BRACM</name>
<dbReference type="Gene3D" id="1.10.510.10">
    <property type="entry name" value="Transferase(Phosphotransferase) domain 1"/>
    <property type="match status" value="1"/>
</dbReference>